<evidence type="ECO:0000313" key="3">
    <source>
        <dbReference type="Proteomes" id="UP000649617"/>
    </source>
</evidence>
<keyword evidence="3" id="KW-1185">Reference proteome</keyword>
<evidence type="ECO:0000313" key="2">
    <source>
        <dbReference type="EMBL" id="CAE7550284.1"/>
    </source>
</evidence>
<evidence type="ECO:0000256" key="1">
    <source>
        <dbReference type="SAM" id="Phobius"/>
    </source>
</evidence>
<protein>
    <submittedName>
        <fullName evidence="2">Uncharacterized protein</fullName>
    </submittedName>
</protein>
<organism evidence="2 3">
    <name type="scientific">Symbiodinium pilosum</name>
    <name type="common">Dinoflagellate</name>
    <dbReference type="NCBI Taxonomy" id="2952"/>
    <lineage>
        <taxon>Eukaryota</taxon>
        <taxon>Sar</taxon>
        <taxon>Alveolata</taxon>
        <taxon>Dinophyceae</taxon>
        <taxon>Suessiales</taxon>
        <taxon>Symbiodiniaceae</taxon>
        <taxon>Symbiodinium</taxon>
    </lineage>
</organism>
<dbReference type="OrthoDB" id="10284633at2759"/>
<accession>A0A812U160</accession>
<dbReference type="EMBL" id="CAJNIZ010034102">
    <property type="protein sequence ID" value="CAE7550284.1"/>
    <property type="molecule type" value="Genomic_DNA"/>
</dbReference>
<dbReference type="Proteomes" id="UP000649617">
    <property type="component" value="Unassembled WGS sequence"/>
</dbReference>
<reference evidence="2" key="1">
    <citation type="submission" date="2021-02" db="EMBL/GenBank/DDBJ databases">
        <authorList>
            <person name="Dougan E. K."/>
            <person name="Rhodes N."/>
            <person name="Thang M."/>
            <person name="Chan C."/>
        </authorList>
    </citation>
    <scope>NUCLEOTIDE SEQUENCE</scope>
</reference>
<feature type="non-terminal residue" evidence="2">
    <location>
        <position position="1"/>
    </location>
</feature>
<gene>
    <name evidence="2" type="ORF">SPIL2461_LOCUS14621</name>
</gene>
<keyword evidence="1" id="KW-0472">Membrane</keyword>
<comment type="caution">
    <text evidence="2">The sequence shown here is derived from an EMBL/GenBank/DDBJ whole genome shotgun (WGS) entry which is preliminary data.</text>
</comment>
<name>A0A812U160_SYMPI</name>
<proteinExistence type="predicted"/>
<dbReference type="AlphaFoldDB" id="A0A812U160"/>
<keyword evidence="1" id="KW-1133">Transmembrane helix</keyword>
<sequence>MLQERHAVGEESNPPWAVVLYGLSATLQGFTMMFQERATRAPSELRPATALFWYNLYCCGTALLTIPLEAVPYLNGTGTGRSLGDAF</sequence>
<keyword evidence="1" id="KW-0812">Transmembrane</keyword>
<feature type="transmembrane region" description="Helical" evidence="1">
    <location>
        <begin position="16"/>
        <end position="34"/>
    </location>
</feature>